<evidence type="ECO:0000313" key="2">
    <source>
        <dbReference type="Proteomes" id="UP000823615"/>
    </source>
</evidence>
<proteinExistence type="predicted"/>
<comment type="caution">
    <text evidence="1">The sequence shown here is derived from an EMBL/GenBank/DDBJ whole genome shotgun (WGS) entry which is preliminary data.</text>
</comment>
<protein>
    <submittedName>
        <fullName evidence="1">Uncharacterized protein</fullName>
    </submittedName>
</protein>
<sequence length="125" mass="14507">MERTMSLVLYKDGNRKAKLLDYNEAFEDYVAAFLHRIKGVDLTIEFVSFYRYQLWRYLRAKPVFTLSLPEGDMISDLIKDSYDSFLSDMEASPFNITGEGRANLLESVKIVFPWQDDPDSAFDAL</sequence>
<dbReference type="EMBL" id="JADIMT010000110">
    <property type="protein sequence ID" value="MBO8437245.1"/>
    <property type="molecule type" value="Genomic_DNA"/>
</dbReference>
<dbReference type="Proteomes" id="UP000823615">
    <property type="component" value="Unassembled WGS sequence"/>
</dbReference>
<dbReference type="AlphaFoldDB" id="A0A9D9E3H7"/>
<accession>A0A9D9E3H7</accession>
<evidence type="ECO:0000313" key="1">
    <source>
        <dbReference type="EMBL" id="MBO8437245.1"/>
    </source>
</evidence>
<reference evidence="1" key="2">
    <citation type="journal article" date="2021" name="PeerJ">
        <title>Extensive microbial diversity within the chicken gut microbiome revealed by metagenomics and culture.</title>
        <authorList>
            <person name="Gilroy R."/>
            <person name="Ravi A."/>
            <person name="Getino M."/>
            <person name="Pursley I."/>
            <person name="Horton D.L."/>
            <person name="Alikhan N.F."/>
            <person name="Baker D."/>
            <person name="Gharbi K."/>
            <person name="Hall N."/>
            <person name="Watson M."/>
            <person name="Adriaenssens E.M."/>
            <person name="Foster-Nyarko E."/>
            <person name="Jarju S."/>
            <person name="Secka A."/>
            <person name="Antonio M."/>
            <person name="Oren A."/>
            <person name="Chaudhuri R.R."/>
            <person name="La Ragione R."/>
            <person name="Hildebrand F."/>
            <person name="Pallen M.J."/>
        </authorList>
    </citation>
    <scope>NUCLEOTIDE SEQUENCE</scope>
    <source>
        <strain evidence="1">7293</strain>
    </source>
</reference>
<organism evidence="1 2">
    <name type="scientific">Candidatus Ornithospirochaeta stercoripullorum</name>
    <dbReference type="NCBI Taxonomy" id="2840899"/>
    <lineage>
        <taxon>Bacteria</taxon>
        <taxon>Pseudomonadati</taxon>
        <taxon>Spirochaetota</taxon>
        <taxon>Spirochaetia</taxon>
        <taxon>Spirochaetales</taxon>
        <taxon>Spirochaetaceae</taxon>
        <taxon>Spirochaetaceae incertae sedis</taxon>
        <taxon>Candidatus Ornithospirochaeta</taxon>
    </lineage>
</organism>
<name>A0A9D9E3H7_9SPIO</name>
<reference evidence="1" key="1">
    <citation type="submission" date="2020-10" db="EMBL/GenBank/DDBJ databases">
        <authorList>
            <person name="Gilroy R."/>
        </authorList>
    </citation>
    <scope>NUCLEOTIDE SEQUENCE</scope>
    <source>
        <strain evidence="1">7293</strain>
    </source>
</reference>
<gene>
    <name evidence="1" type="ORF">IAA97_09775</name>
</gene>